<evidence type="ECO:0000256" key="3">
    <source>
        <dbReference type="ARBA" id="ARBA00007805"/>
    </source>
</evidence>
<evidence type="ECO:0000259" key="9">
    <source>
        <dbReference type="Pfam" id="PF02729"/>
    </source>
</evidence>
<feature type="binding site" evidence="7">
    <location>
        <position position="240"/>
    </location>
    <ligand>
        <name>L-ornithine</name>
        <dbReference type="ChEBI" id="CHEBI:46911"/>
    </ligand>
</feature>
<dbReference type="SUPFAM" id="SSF53671">
    <property type="entry name" value="Aspartate/ornithine carbamoyltransferase"/>
    <property type="match status" value="1"/>
</dbReference>
<dbReference type="EC" id="2.1.3.3" evidence="4 7"/>
<evidence type="ECO:0000256" key="7">
    <source>
        <dbReference type="HAMAP-Rule" id="MF_01109"/>
    </source>
</evidence>
<evidence type="ECO:0000256" key="5">
    <source>
        <dbReference type="ARBA" id="ARBA00022679"/>
    </source>
</evidence>
<dbReference type="GO" id="GO:0016597">
    <property type="term" value="F:amino acid binding"/>
    <property type="evidence" value="ECO:0007669"/>
    <property type="project" value="InterPro"/>
</dbReference>
<dbReference type="NCBIfam" id="NF001986">
    <property type="entry name" value="PRK00779.1"/>
    <property type="match status" value="1"/>
</dbReference>
<keyword evidence="5 7" id="KW-0808">Transferase</keyword>
<dbReference type="Pfam" id="PF02729">
    <property type="entry name" value="OTCace_N"/>
    <property type="match status" value="1"/>
</dbReference>
<evidence type="ECO:0000313" key="10">
    <source>
        <dbReference type="EMBL" id="QNT79523.1"/>
    </source>
</evidence>
<dbReference type="InterPro" id="IPR006131">
    <property type="entry name" value="Asp_carbamoyltransf_Asp/Orn-bd"/>
</dbReference>
<feature type="binding site" evidence="7">
    <location>
        <position position="180"/>
    </location>
    <ligand>
        <name>L-ornithine</name>
        <dbReference type="ChEBI" id="CHEBI:46911"/>
    </ligand>
</feature>
<organism evidence="10 11">
    <name type="scientific">Entomobacter blattae</name>
    <dbReference type="NCBI Taxonomy" id="2762277"/>
    <lineage>
        <taxon>Bacteria</taxon>
        <taxon>Pseudomonadati</taxon>
        <taxon>Pseudomonadota</taxon>
        <taxon>Alphaproteobacteria</taxon>
        <taxon>Acetobacterales</taxon>
        <taxon>Acetobacteraceae</taxon>
        <taxon>Entomobacter</taxon>
    </lineage>
</organism>
<evidence type="ECO:0000256" key="2">
    <source>
        <dbReference type="ARBA" id="ARBA00004975"/>
    </source>
</evidence>
<evidence type="ECO:0000313" key="11">
    <source>
        <dbReference type="Proteomes" id="UP000516349"/>
    </source>
</evidence>
<dbReference type="HAMAP" id="MF_01109">
    <property type="entry name" value="OTCase"/>
    <property type="match status" value="1"/>
</dbReference>
<dbReference type="AlphaFoldDB" id="A0A7H1NUR3"/>
<feature type="binding site" evidence="7">
    <location>
        <position position="98"/>
    </location>
    <ligand>
        <name>carbamoyl phosphate</name>
        <dbReference type="ChEBI" id="CHEBI:58228"/>
    </ligand>
</feature>
<feature type="domain" description="Aspartate/ornithine carbamoyltransferase carbamoyl-P binding" evidence="9">
    <location>
        <begin position="18"/>
        <end position="162"/>
    </location>
</feature>
<dbReference type="GO" id="GO:0004585">
    <property type="term" value="F:ornithine carbamoyltransferase activity"/>
    <property type="evidence" value="ECO:0007669"/>
    <property type="project" value="UniProtKB-UniRule"/>
</dbReference>
<evidence type="ECO:0000256" key="1">
    <source>
        <dbReference type="ARBA" id="ARBA00003822"/>
    </source>
</evidence>
<sequence length="331" mass="36292">MSDTSPLSPSTNPELGVRHFLNLSDFPPQTLREILDTAASIKRMQQNRRYPLHPKLPLLGRTLGLMLTKPSTRTRVSFEVGMRQLGGQTVVLSPKEMQLGRGETMADTARVLSRFVDVIVLRTGDTQQLTQLAQWSTVPVINGLTPDSHPAQVMADIMTFEEHKGPIKGRHFAWVGDGNNVASSFMEAAAQFGFSLSLATPKELAPSEKVLSWARAQGAKIHVTTNPAEAVKGADCVVTDTWVSMSDTNPEERIRRLVPYRVDAALMNAAAPDAVFMHCLPAHVGEEVTADVFEGPASIVFDEAENRLHAQKGILIWAMGGKDWRNFGVET</sequence>
<feature type="domain" description="Aspartate/ornithine carbamoyltransferase Asp/Orn-binding" evidence="8">
    <location>
        <begin position="168"/>
        <end position="317"/>
    </location>
</feature>
<keyword evidence="11" id="KW-1185">Reference proteome</keyword>
<dbReference type="InterPro" id="IPR002292">
    <property type="entry name" value="Orn/put_carbamltrans"/>
</dbReference>
<dbReference type="GO" id="GO:0019240">
    <property type="term" value="P:citrulline biosynthetic process"/>
    <property type="evidence" value="ECO:0007669"/>
    <property type="project" value="TreeGrafter"/>
</dbReference>
<dbReference type="Proteomes" id="UP000516349">
    <property type="component" value="Chromosome"/>
</dbReference>
<gene>
    <name evidence="10" type="primary">argF</name>
    <name evidence="10" type="ORF">JGUZn3_23220</name>
</gene>
<dbReference type="FunFam" id="3.40.50.1370:FF:000008">
    <property type="entry name" value="Ornithine carbamoyltransferase"/>
    <property type="match status" value="1"/>
</dbReference>
<dbReference type="InterPro" id="IPR036901">
    <property type="entry name" value="Asp/Orn_carbamoylTrfase_sf"/>
</dbReference>
<dbReference type="PRINTS" id="PR00102">
    <property type="entry name" value="OTCASE"/>
</dbReference>
<dbReference type="PRINTS" id="PR00100">
    <property type="entry name" value="AOTCASE"/>
</dbReference>
<dbReference type="InterPro" id="IPR006130">
    <property type="entry name" value="Asp/Orn_carbamoylTrfase"/>
</dbReference>
<feature type="binding site" evidence="7">
    <location>
        <begin position="149"/>
        <end position="152"/>
    </location>
    <ligand>
        <name>carbamoyl phosphate</name>
        <dbReference type="ChEBI" id="CHEBI:58228"/>
    </ligand>
</feature>
<proteinExistence type="inferred from homology"/>
<dbReference type="GO" id="GO:0042450">
    <property type="term" value="P:L-arginine biosynthetic process via ornithine"/>
    <property type="evidence" value="ECO:0007669"/>
    <property type="project" value="UniProtKB-UniRule"/>
</dbReference>
<name>A0A7H1NUR3_9PROT</name>
<comment type="function">
    <text evidence="1">Reversibly catalyzes the transfer of the carbamoyl group from carbamoyl phosphate (CP) to the N(epsilon) atom of ornithine (ORN) to produce L-citrulline.</text>
</comment>
<feature type="binding site" evidence="7">
    <location>
        <begin position="244"/>
        <end position="245"/>
    </location>
    <ligand>
        <name>L-ornithine</name>
        <dbReference type="ChEBI" id="CHEBI:46911"/>
    </ligand>
</feature>
<dbReference type="RefSeq" id="WP_203413674.1">
    <property type="nucleotide sequence ID" value="NZ_CP060244.1"/>
</dbReference>
<dbReference type="NCBIfam" id="TIGR00658">
    <property type="entry name" value="orni_carb_tr"/>
    <property type="match status" value="1"/>
</dbReference>
<comment type="similarity">
    <text evidence="3 7">Belongs to the aspartate/ornithine carbamoyltransferase superfamily. OTCase family.</text>
</comment>
<dbReference type="InterPro" id="IPR024904">
    <property type="entry name" value="OTCase_ArgI"/>
</dbReference>
<dbReference type="EMBL" id="CP060244">
    <property type="protein sequence ID" value="QNT79523.1"/>
    <property type="molecule type" value="Genomic_DNA"/>
</dbReference>
<comment type="subcellular location">
    <subcellularLocation>
        <location evidence="7">Cytoplasm</location>
    </subcellularLocation>
</comment>
<dbReference type="PANTHER" id="PTHR45753">
    <property type="entry name" value="ORNITHINE CARBAMOYLTRANSFERASE, MITOCHONDRIAL"/>
    <property type="match status" value="1"/>
</dbReference>
<evidence type="ECO:0000256" key="6">
    <source>
        <dbReference type="ARBA" id="ARBA00048772"/>
    </source>
</evidence>
<comment type="pathway">
    <text evidence="2">Amino-acid biosynthesis; L-arginine biosynthesis; L-arginine from L-ornithine and carbamoyl phosphate: step 1/3.</text>
</comment>
<reference evidence="10 11" key="1">
    <citation type="submission" date="2020-08" db="EMBL/GenBank/DDBJ databases">
        <title>Complete genome sequence of Entomobacter blattae G55GP.</title>
        <authorList>
            <person name="Poehlein A."/>
            <person name="Guzman J."/>
            <person name="Daniel R."/>
            <person name="Vilcinskas A."/>
        </authorList>
    </citation>
    <scope>NUCLEOTIDE SEQUENCE [LARGE SCALE GENOMIC DNA]</scope>
    <source>
        <strain evidence="10 11">G55GP</strain>
    </source>
</reference>
<feature type="binding site" evidence="7">
    <location>
        <position position="307"/>
    </location>
    <ligand>
        <name>carbamoyl phosphate</name>
        <dbReference type="ChEBI" id="CHEBI:58228"/>
    </ligand>
</feature>
<feature type="binding site" evidence="7">
    <location>
        <begin position="279"/>
        <end position="280"/>
    </location>
    <ligand>
        <name>carbamoyl phosphate</name>
        <dbReference type="ChEBI" id="CHEBI:58228"/>
    </ligand>
</feature>
<dbReference type="PANTHER" id="PTHR45753:SF3">
    <property type="entry name" value="ORNITHINE TRANSCARBAMYLASE, MITOCHONDRIAL"/>
    <property type="match status" value="1"/>
</dbReference>
<protein>
    <recommendedName>
        <fullName evidence="4 7">Ornithine carbamoyltransferase</fullName>
        <shortName evidence="7">OTCase</shortName>
        <ecNumber evidence="4 7">2.1.3.3</ecNumber>
    </recommendedName>
</protein>
<feature type="binding site" evidence="7">
    <location>
        <position position="122"/>
    </location>
    <ligand>
        <name>carbamoyl phosphate</name>
        <dbReference type="ChEBI" id="CHEBI:58228"/>
    </ligand>
</feature>
<feature type="binding site" evidence="7">
    <location>
        <begin position="71"/>
        <end position="74"/>
    </location>
    <ligand>
        <name>carbamoyl phosphate</name>
        <dbReference type="ChEBI" id="CHEBI:58228"/>
    </ligand>
</feature>
<accession>A0A7H1NUR3</accession>
<dbReference type="InterPro" id="IPR006132">
    <property type="entry name" value="Asp/Orn_carbamoyltranf_P-bd"/>
</dbReference>
<comment type="catalytic activity">
    <reaction evidence="6 7">
        <text>carbamoyl phosphate + L-ornithine = L-citrulline + phosphate + H(+)</text>
        <dbReference type="Rhea" id="RHEA:19513"/>
        <dbReference type="ChEBI" id="CHEBI:15378"/>
        <dbReference type="ChEBI" id="CHEBI:43474"/>
        <dbReference type="ChEBI" id="CHEBI:46911"/>
        <dbReference type="ChEBI" id="CHEBI:57743"/>
        <dbReference type="ChEBI" id="CHEBI:58228"/>
        <dbReference type="EC" id="2.1.3.3"/>
    </reaction>
</comment>
<dbReference type="Pfam" id="PF00185">
    <property type="entry name" value="OTCace"/>
    <property type="match status" value="1"/>
</dbReference>
<evidence type="ECO:0000256" key="4">
    <source>
        <dbReference type="ARBA" id="ARBA00013007"/>
    </source>
</evidence>
<evidence type="ECO:0000259" key="8">
    <source>
        <dbReference type="Pfam" id="PF00185"/>
    </source>
</evidence>
<keyword evidence="7" id="KW-0963">Cytoplasm</keyword>
<dbReference type="KEGG" id="ebla:JGUZn3_23220"/>
<dbReference type="GO" id="GO:0005737">
    <property type="term" value="C:cytoplasm"/>
    <property type="evidence" value="ECO:0007669"/>
    <property type="project" value="UniProtKB-SubCell"/>
</dbReference>
<dbReference type="Gene3D" id="3.40.50.1370">
    <property type="entry name" value="Aspartate/ornithine carbamoyltransferase"/>
    <property type="match status" value="2"/>
</dbReference>